<gene>
    <name evidence="5" type="ORF">EDS130_LOCUS43327</name>
    <name evidence="4" type="ORF">XAT740_LOCUS26079</name>
</gene>
<sequence>METATPVKPRTKPAKYVDTSMHLDIHGVPMCPRSFNTDTINMGLAYIARPDDVFIVTMPRSGTTWMETIVYSILQNGRAFNEDFKDFTARTPFLEQHGGQGIVNMRRPGSIKTHLPLSIIPQHSQAKYIYVVRNPKDMCTSFYKFIKTMPGVTHSDVPFDTYFDLFIAGRANYGDYFDHVLDAWSHKDEPNVLFIVYEDMKKDIRSVIRRLAKFLNVDLTDEILERIVQVTSFDYMKKAEYNKHLSEESAGHLFETRTVVRKGEVGDWRTLMSEEQSRRMDARFKQTMEHIPELFTLWDEYNVFKNK</sequence>
<evidence type="ECO:0000259" key="3">
    <source>
        <dbReference type="Pfam" id="PF00685"/>
    </source>
</evidence>
<evidence type="ECO:0000313" key="4">
    <source>
        <dbReference type="EMBL" id="CAF1247621.1"/>
    </source>
</evidence>
<organism evidence="4 6">
    <name type="scientific">Adineta ricciae</name>
    <name type="common">Rotifer</name>
    <dbReference type="NCBI Taxonomy" id="249248"/>
    <lineage>
        <taxon>Eukaryota</taxon>
        <taxon>Metazoa</taxon>
        <taxon>Spiralia</taxon>
        <taxon>Gnathifera</taxon>
        <taxon>Rotifera</taxon>
        <taxon>Eurotatoria</taxon>
        <taxon>Bdelloidea</taxon>
        <taxon>Adinetida</taxon>
        <taxon>Adinetidae</taxon>
        <taxon>Adineta</taxon>
    </lineage>
</organism>
<evidence type="ECO:0000313" key="6">
    <source>
        <dbReference type="Proteomes" id="UP000663828"/>
    </source>
</evidence>
<dbReference type="GO" id="GO:0008146">
    <property type="term" value="F:sulfotransferase activity"/>
    <property type="evidence" value="ECO:0007669"/>
    <property type="project" value="InterPro"/>
</dbReference>
<comment type="similarity">
    <text evidence="1">Belongs to the sulfotransferase 1 family.</text>
</comment>
<dbReference type="AlphaFoldDB" id="A0A814ZRV5"/>
<protein>
    <recommendedName>
        <fullName evidence="3">Sulfotransferase domain-containing protein</fullName>
    </recommendedName>
</protein>
<name>A0A814ZRV5_ADIRI</name>
<evidence type="ECO:0000313" key="5">
    <source>
        <dbReference type="EMBL" id="CAF1512320.1"/>
    </source>
</evidence>
<dbReference type="PANTHER" id="PTHR11783">
    <property type="entry name" value="SULFOTRANSFERASE SULT"/>
    <property type="match status" value="1"/>
</dbReference>
<dbReference type="SUPFAM" id="SSF52540">
    <property type="entry name" value="P-loop containing nucleoside triphosphate hydrolases"/>
    <property type="match status" value="1"/>
</dbReference>
<dbReference type="InterPro" id="IPR000863">
    <property type="entry name" value="Sulfotransferase_dom"/>
</dbReference>
<dbReference type="InterPro" id="IPR027417">
    <property type="entry name" value="P-loop_NTPase"/>
</dbReference>
<keyword evidence="2" id="KW-0808">Transferase</keyword>
<keyword evidence="6" id="KW-1185">Reference proteome</keyword>
<accession>A0A814ZRV5</accession>
<evidence type="ECO:0000256" key="1">
    <source>
        <dbReference type="ARBA" id="ARBA00005771"/>
    </source>
</evidence>
<dbReference type="EMBL" id="CAJNOJ010000703">
    <property type="protein sequence ID" value="CAF1512320.1"/>
    <property type="molecule type" value="Genomic_DNA"/>
</dbReference>
<dbReference type="OrthoDB" id="205623at2759"/>
<dbReference type="Pfam" id="PF00685">
    <property type="entry name" value="Sulfotransfer_1"/>
    <property type="match status" value="1"/>
</dbReference>
<proteinExistence type="inferred from homology"/>
<evidence type="ECO:0000256" key="2">
    <source>
        <dbReference type="ARBA" id="ARBA00022679"/>
    </source>
</evidence>
<dbReference type="Gene3D" id="3.40.50.300">
    <property type="entry name" value="P-loop containing nucleotide triphosphate hydrolases"/>
    <property type="match status" value="1"/>
</dbReference>
<dbReference type="EMBL" id="CAJNOR010002099">
    <property type="protein sequence ID" value="CAF1247621.1"/>
    <property type="molecule type" value="Genomic_DNA"/>
</dbReference>
<reference evidence="4" key="1">
    <citation type="submission" date="2021-02" db="EMBL/GenBank/DDBJ databases">
        <authorList>
            <person name="Nowell W R."/>
        </authorList>
    </citation>
    <scope>NUCLEOTIDE SEQUENCE</scope>
</reference>
<dbReference type="Proteomes" id="UP000663852">
    <property type="component" value="Unassembled WGS sequence"/>
</dbReference>
<dbReference type="Proteomes" id="UP000663828">
    <property type="component" value="Unassembled WGS sequence"/>
</dbReference>
<feature type="domain" description="Sulfotransferase" evidence="3">
    <location>
        <begin position="50"/>
        <end position="290"/>
    </location>
</feature>
<comment type="caution">
    <text evidence="4">The sequence shown here is derived from an EMBL/GenBank/DDBJ whole genome shotgun (WGS) entry which is preliminary data.</text>
</comment>